<feature type="domain" description="Outer membrane protein beta-barrel" evidence="2">
    <location>
        <begin position="26"/>
        <end position="179"/>
    </location>
</feature>
<dbReference type="Proteomes" id="UP000664628">
    <property type="component" value="Unassembled WGS sequence"/>
</dbReference>
<evidence type="ECO:0000313" key="3">
    <source>
        <dbReference type="EMBL" id="MBO0953159.1"/>
    </source>
</evidence>
<gene>
    <name evidence="3" type="ORF">J2I46_31595</name>
</gene>
<dbReference type="EMBL" id="JAFMYW010000022">
    <property type="protein sequence ID" value="MBO0953159.1"/>
    <property type="molecule type" value="Genomic_DNA"/>
</dbReference>
<comment type="caution">
    <text evidence="3">The sequence shown here is derived from an EMBL/GenBank/DDBJ whole genome shotgun (WGS) entry which is preliminary data.</text>
</comment>
<evidence type="ECO:0000259" key="2">
    <source>
        <dbReference type="Pfam" id="PF13568"/>
    </source>
</evidence>
<name>A0ABS3JVF6_9BACT</name>
<dbReference type="Pfam" id="PF13568">
    <property type="entry name" value="OMP_b-brl_2"/>
    <property type="match status" value="1"/>
</dbReference>
<dbReference type="InterPro" id="IPR025665">
    <property type="entry name" value="Beta-barrel_OMP_2"/>
</dbReference>
<organism evidence="3 4">
    <name type="scientific">Fibrella forsythiae</name>
    <dbReference type="NCBI Taxonomy" id="2817061"/>
    <lineage>
        <taxon>Bacteria</taxon>
        <taxon>Pseudomonadati</taxon>
        <taxon>Bacteroidota</taxon>
        <taxon>Cytophagia</taxon>
        <taxon>Cytophagales</taxon>
        <taxon>Spirosomataceae</taxon>
        <taxon>Fibrella</taxon>
    </lineage>
</organism>
<feature type="signal peptide" evidence="1">
    <location>
        <begin position="1"/>
        <end position="21"/>
    </location>
</feature>
<dbReference type="RefSeq" id="WP_207333111.1">
    <property type="nucleotide sequence ID" value="NZ_JAFMYW010000022.1"/>
</dbReference>
<evidence type="ECO:0000256" key="1">
    <source>
        <dbReference type="SAM" id="SignalP"/>
    </source>
</evidence>
<keyword evidence="1" id="KW-0732">Signal</keyword>
<reference evidence="3 4" key="1">
    <citation type="submission" date="2021-03" db="EMBL/GenBank/DDBJ databases">
        <title>Fibrella sp. HMF5405 genome sequencing and assembly.</title>
        <authorList>
            <person name="Kang H."/>
            <person name="Kim H."/>
            <person name="Bae S."/>
            <person name="Joh K."/>
        </authorList>
    </citation>
    <scope>NUCLEOTIDE SEQUENCE [LARGE SCALE GENOMIC DNA]</scope>
    <source>
        <strain evidence="3 4">HMF5405</strain>
    </source>
</reference>
<keyword evidence="4" id="KW-1185">Reference proteome</keyword>
<sequence>MRIKKLIFCLLCALSLSPVYSQRKLAYKLGLTGGVSAAQINSPSLKTTTGLLWHYTTGIALQQRFSQKFALAYELKYARQGGKAQPFGYDFITTESNYVSLPIIGQFQPKGGPMFIEIGGQIGYFLSSRSYFVSHKDQALSTSTQNINRLDAGLLAGVGYRFGQHLVIDARYYYGMRRIYENFEIADPVTGIPILFNATPQYNRLWSLNLSYYF</sequence>
<proteinExistence type="predicted"/>
<accession>A0ABS3JVF6</accession>
<protein>
    <submittedName>
        <fullName evidence="3">PorT family protein</fullName>
    </submittedName>
</protein>
<evidence type="ECO:0000313" key="4">
    <source>
        <dbReference type="Proteomes" id="UP000664628"/>
    </source>
</evidence>
<feature type="chain" id="PRO_5046306800" evidence="1">
    <location>
        <begin position="22"/>
        <end position="214"/>
    </location>
</feature>